<reference evidence="8 9" key="1">
    <citation type="submission" date="2010-10" db="EMBL/GenBank/DDBJ databases">
        <authorList>
            <person name="Durkin A.S."/>
            <person name="Madupu R."/>
            <person name="Torralba M."/>
            <person name="Gillis M."/>
            <person name="Methe B."/>
            <person name="Sutton G."/>
            <person name="Nelson K.E."/>
        </authorList>
    </citation>
    <scope>NUCLEOTIDE SEQUENCE [LARGE SCALE GENOMIC DNA]</scope>
    <source>
        <strain evidence="8 9">F0405</strain>
    </source>
</reference>
<dbReference type="InterPro" id="IPR003838">
    <property type="entry name" value="ABC3_permease_C"/>
</dbReference>
<comment type="subcellular location">
    <subcellularLocation>
        <location evidence="1">Cell membrane</location>
        <topology evidence="1">Multi-pass membrane protein</topology>
    </subcellularLocation>
</comment>
<dbReference type="Proteomes" id="UP000003812">
    <property type="component" value="Unassembled WGS sequence"/>
</dbReference>
<evidence type="ECO:0000256" key="5">
    <source>
        <dbReference type="ARBA" id="ARBA00023136"/>
    </source>
</evidence>
<comment type="caution">
    <text evidence="8">The sequence shown here is derived from an EMBL/GenBank/DDBJ whole genome shotgun (WGS) entry which is preliminary data.</text>
</comment>
<keyword evidence="2" id="KW-1003">Cell membrane</keyword>
<evidence type="ECO:0000256" key="6">
    <source>
        <dbReference type="SAM" id="Phobius"/>
    </source>
</evidence>
<dbReference type="Pfam" id="PF02687">
    <property type="entry name" value="FtsX"/>
    <property type="match status" value="1"/>
</dbReference>
<keyword evidence="3 6" id="KW-0812">Transmembrane</keyword>
<dbReference type="GO" id="GO:0005886">
    <property type="term" value="C:plasma membrane"/>
    <property type="evidence" value="ECO:0007669"/>
    <property type="project" value="UniProtKB-SubCell"/>
</dbReference>
<organism evidence="8 9">
    <name type="scientific">Streptococcus parasanguinis F0405</name>
    <dbReference type="NCBI Taxonomy" id="905067"/>
    <lineage>
        <taxon>Bacteria</taxon>
        <taxon>Bacillati</taxon>
        <taxon>Bacillota</taxon>
        <taxon>Bacilli</taxon>
        <taxon>Lactobacillales</taxon>
        <taxon>Streptococcaceae</taxon>
        <taxon>Streptococcus</taxon>
    </lineage>
</organism>
<protein>
    <submittedName>
        <fullName evidence="8">Efflux ABC transporter, permease protein</fullName>
    </submittedName>
</protein>
<sequence length="254" mass="28875">MFSVKDIRKLVVVSIIGACAVFVANLFLNFYLDIEQLEISKTNPMIQTYYDAQVSLSWMVAMVSGVVLSLTSVLLMCFYIKQFVDDHKEQLGILKALGYSNGQLAKRFWAFGLSFGAGALLGYFASFLMMGHFYDFRNEKGILPEITIHFHWQLLLALVMLPTTFFMVLAIGYARRQLQTPALRLLKKSPSPIKVKRRKRVPKKENGFLKELSSSLIWGRKSILFLWSLAPCVLRPWFNCPLASGITQMISSKP</sequence>
<evidence type="ECO:0000256" key="2">
    <source>
        <dbReference type="ARBA" id="ARBA00022475"/>
    </source>
</evidence>
<name>E3CD52_STRPA</name>
<feature type="transmembrane region" description="Helical" evidence="6">
    <location>
        <begin position="150"/>
        <end position="174"/>
    </location>
</feature>
<gene>
    <name evidence="8" type="ORF">HMPREF9626_0702</name>
</gene>
<evidence type="ECO:0000313" key="9">
    <source>
        <dbReference type="Proteomes" id="UP000003812"/>
    </source>
</evidence>
<accession>E3CD52</accession>
<evidence type="ECO:0000256" key="4">
    <source>
        <dbReference type="ARBA" id="ARBA00022989"/>
    </source>
</evidence>
<feature type="transmembrane region" description="Helical" evidence="6">
    <location>
        <begin position="52"/>
        <end position="80"/>
    </location>
</feature>
<keyword evidence="5 6" id="KW-0472">Membrane</keyword>
<proteinExistence type="predicted"/>
<dbReference type="AlphaFoldDB" id="E3CD52"/>
<feature type="transmembrane region" description="Helical" evidence="6">
    <location>
        <begin position="12"/>
        <end position="32"/>
    </location>
</feature>
<evidence type="ECO:0000259" key="7">
    <source>
        <dbReference type="Pfam" id="PF02687"/>
    </source>
</evidence>
<dbReference type="EMBL" id="AEKM01000007">
    <property type="protein sequence ID" value="EFQ55395.1"/>
    <property type="molecule type" value="Genomic_DNA"/>
</dbReference>
<evidence type="ECO:0000313" key="8">
    <source>
        <dbReference type="EMBL" id="EFQ55395.1"/>
    </source>
</evidence>
<keyword evidence="4 6" id="KW-1133">Transmembrane helix</keyword>
<evidence type="ECO:0000256" key="1">
    <source>
        <dbReference type="ARBA" id="ARBA00004651"/>
    </source>
</evidence>
<feature type="domain" description="ABC3 transporter permease C-terminal" evidence="7">
    <location>
        <begin position="63"/>
        <end position="175"/>
    </location>
</feature>
<evidence type="ECO:0000256" key="3">
    <source>
        <dbReference type="ARBA" id="ARBA00022692"/>
    </source>
</evidence>
<feature type="transmembrane region" description="Helical" evidence="6">
    <location>
        <begin position="108"/>
        <end position="130"/>
    </location>
</feature>